<sequence>MIGIRWIFPSTWLLLQIILVQSQDTSGTCGEFKFQCDSGHCVSSSVQCDGARDCADGSDETAHLCRILDLQCSAPSLFKCAYGACVDKDKLCNGIRDCADNSDELHPDCFKDFRSVNTNLRCDPLYNFTCHSGECVDSVTVCDGQADCPDASDETLTECFNMTCQPNSFQCEYGACVDGDTVCNGVEECIDGSDELPVYCSDYKSPRRGSTVGNGIGCKLPEQPKNGSYKIAGCEPTDDSEFCESKPGTMISLDTQLIYECSQGYNLPVSPDGSPVSDTYCMEDYTPDGFQGGWNNNITCQKNCPPVFSETMDLECDFYGNKVPCEKARQGTILKPRCKPFYQPQEPVTVYNHTICLDTGKWRDPLYKCVPVCGIAGNSMFVHYIANGETARIGDHPWAISLYRKEKENNYKAVCGGTIISYNLVLSAAHCLFDDETGELVPASRFEVAMGKLNISWDSQEPTQQKIGVKELVWPTSYKGADRKYERDIAVLVLVRSIKFSSFTMPACIDWKKKGVFHNGEPGNIAGWGLDKTEHPSPILQSAILPYKDLETCRKDFSNYNLNTHGHQTGFNYFLTYDKICAGTDDDSDDTTSVQRGDSGGGLTIIRNNQHFLIGILSAHQKRNNRFAAYTSVAEYINWLSANKFLETLT</sequence>
<keyword evidence="3" id="KW-0732">Signal</keyword>
<protein>
    <submittedName>
        <fullName evidence="5">Very low-density lipoprotein receptor</fullName>
    </submittedName>
</protein>
<dbReference type="Pfam" id="PF00057">
    <property type="entry name" value="Ldl_recept_a"/>
    <property type="match status" value="4"/>
</dbReference>
<dbReference type="SMART" id="SM00192">
    <property type="entry name" value="LDLa"/>
    <property type="match status" value="4"/>
</dbReference>
<proteinExistence type="predicted"/>
<feature type="disulfide bond" evidence="2">
    <location>
        <begin position="36"/>
        <end position="54"/>
    </location>
</feature>
<name>A0A146LPF0_LYGHE</name>
<dbReference type="AlphaFoldDB" id="A0A146LPF0"/>
<evidence type="ECO:0000313" key="5">
    <source>
        <dbReference type="EMBL" id="JAQ09199.1"/>
    </source>
</evidence>
<dbReference type="InterPro" id="IPR043504">
    <property type="entry name" value="Peptidase_S1_PA_chymotrypsin"/>
</dbReference>
<dbReference type="PROSITE" id="PS01209">
    <property type="entry name" value="LDLRA_1"/>
    <property type="match status" value="3"/>
</dbReference>
<dbReference type="InterPro" id="IPR018114">
    <property type="entry name" value="TRYPSIN_HIS"/>
</dbReference>
<comment type="caution">
    <text evidence="2">Lacks conserved residue(s) required for the propagation of feature annotation.</text>
</comment>
<feature type="disulfide bond" evidence="2">
    <location>
        <begin position="130"/>
        <end position="148"/>
    </location>
</feature>
<dbReference type="PANTHER" id="PTHR24252">
    <property type="entry name" value="ACROSIN-RELATED"/>
    <property type="match status" value="1"/>
</dbReference>
<dbReference type="SMART" id="SM00020">
    <property type="entry name" value="Tryp_SPc"/>
    <property type="match status" value="1"/>
</dbReference>
<dbReference type="CDD" id="cd00112">
    <property type="entry name" value="LDLa"/>
    <property type="match status" value="4"/>
</dbReference>
<dbReference type="PRINTS" id="PR00261">
    <property type="entry name" value="LDLRECEPTOR"/>
</dbReference>
<evidence type="ECO:0000256" key="1">
    <source>
        <dbReference type="ARBA" id="ARBA00023157"/>
    </source>
</evidence>
<dbReference type="InterPro" id="IPR023415">
    <property type="entry name" value="LDLR_class-A_CS"/>
</dbReference>
<dbReference type="InterPro" id="IPR002172">
    <property type="entry name" value="LDrepeatLR_classA_rpt"/>
</dbReference>
<reference evidence="5" key="1">
    <citation type="journal article" date="2016" name="Gigascience">
        <title>De novo construction of an expanded transcriptome assembly for the western tarnished plant bug, Lygus hesperus.</title>
        <authorList>
            <person name="Tassone E.E."/>
            <person name="Geib S.M."/>
            <person name="Hall B."/>
            <person name="Fabrick J.A."/>
            <person name="Brent C.S."/>
            <person name="Hull J.J."/>
        </authorList>
    </citation>
    <scope>NUCLEOTIDE SEQUENCE</scope>
</reference>
<dbReference type="EMBL" id="GDHC01009430">
    <property type="protein sequence ID" value="JAQ09199.1"/>
    <property type="molecule type" value="Transcribed_RNA"/>
</dbReference>
<feature type="domain" description="Peptidase S1" evidence="4">
    <location>
        <begin position="385"/>
        <end position="645"/>
    </location>
</feature>
<dbReference type="CDD" id="cd00190">
    <property type="entry name" value="Tryp_SPc"/>
    <property type="match status" value="1"/>
</dbReference>
<evidence type="ECO:0000259" key="4">
    <source>
        <dbReference type="PROSITE" id="PS50240"/>
    </source>
</evidence>
<dbReference type="InterPro" id="IPR001254">
    <property type="entry name" value="Trypsin_dom"/>
</dbReference>
<feature type="chain" id="PRO_5007527295" evidence="3">
    <location>
        <begin position="23"/>
        <end position="650"/>
    </location>
</feature>
<dbReference type="Gene3D" id="4.10.400.10">
    <property type="entry name" value="Low-density Lipoprotein Receptor"/>
    <property type="match status" value="4"/>
</dbReference>
<evidence type="ECO:0000256" key="2">
    <source>
        <dbReference type="PROSITE-ProRule" id="PRU00124"/>
    </source>
</evidence>
<dbReference type="InterPro" id="IPR036055">
    <property type="entry name" value="LDL_receptor-like_sf"/>
</dbReference>
<feature type="disulfide bond" evidence="2">
    <location>
        <begin position="80"/>
        <end position="98"/>
    </location>
</feature>
<feature type="disulfide bond" evidence="2">
    <location>
        <begin position="29"/>
        <end position="41"/>
    </location>
</feature>
<dbReference type="PROSITE" id="PS50068">
    <property type="entry name" value="LDLRA_2"/>
    <property type="match status" value="4"/>
</dbReference>
<keyword evidence="5" id="KW-0675">Receptor</keyword>
<dbReference type="SUPFAM" id="SSF50494">
    <property type="entry name" value="Trypsin-like serine proteases"/>
    <property type="match status" value="1"/>
</dbReference>
<dbReference type="SUPFAM" id="SSF57424">
    <property type="entry name" value="LDL receptor-like module"/>
    <property type="match status" value="4"/>
</dbReference>
<gene>
    <name evidence="5" type="primary">VLDLR_1</name>
    <name evidence="5" type="ORF">g.82886</name>
</gene>
<dbReference type="PROSITE" id="PS50240">
    <property type="entry name" value="TRYPSIN_DOM"/>
    <property type="match status" value="1"/>
</dbReference>
<keyword evidence="1 2" id="KW-1015">Disulfide bond</keyword>
<feature type="signal peptide" evidence="3">
    <location>
        <begin position="1"/>
        <end position="22"/>
    </location>
</feature>
<organism evidence="5">
    <name type="scientific">Lygus hesperus</name>
    <name type="common">Western plant bug</name>
    <dbReference type="NCBI Taxonomy" id="30085"/>
    <lineage>
        <taxon>Eukaryota</taxon>
        <taxon>Metazoa</taxon>
        <taxon>Ecdysozoa</taxon>
        <taxon>Arthropoda</taxon>
        <taxon>Hexapoda</taxon>
        <taxon>Insecta</taxon>
        <taxon>Pterygota</taxon>
        <taxon>Neoptera</taxon>
        <taxon>Paraneoptera</taxon>
        <taxon>Hemiptera</taxon>
        <taxon>Heteroptera</taxon>
        <taxon>Panheteroptera</taxon>
        <taxon>Cimicomorpha</taxon>
        <taxon>Miridae</taxon>
        <taxon>Mirini</taxon>
        <taxon>Lygus</taxon>
    </lineage>
</organism>
<dbReference type="PANTHER" id="PTHR24252:SF7">
    <property type="entry name" value="HYALIN"/>
    <property type="match status" value="1"/>
</dbReference>
<keyword evidence="5" id="KW-0449">Lipoprotein</keyword>
<dbReference type="Pfam" id="PF00089">
    <property type="entry name" value="Trypsin"/>
    <property type="match status" value="1"/>
</dbReference>
<feature type="disulfide bond" evidence="2">
    <location>
        <begin position="171"/>
        <end position="189"/>
    </location>
</feature>
<dbReference type="GO" id="GO:0004252">
    <property type="term" value="F:serine-type endopeptidase activity"/>
    <property type="evidence" value="ECO:0007669"/>
    <property type="project" value="InterPro"/>
</dbReference>
<dbReference type="InterPro" id="IPR009003">
    <property type="entry name" value="Peptidase_S1_PA"/>
</dbReference>
<evidence type="ECO:0000256" key="3">
    <source>
        <dbReference type="SAM" id="SignalP"/>
    </source>
</evidence>
<dbReference type="Gene3D" id="2.40.10.10">
    <property type="entry name" value="Trypsin-like serine proteases"/>
    <property type="match status" value="1"/>
</dbReference>
<dbReference type="GO" id="GO:0006508">
    <property type="term" value="P:proteolysis"/>
    <property type="evidence" value="ECO:0007669"/>
    <property type="project" value="InterPro"/>
</dbReference>
<feature type="disulfide bond" evidence="2">
    <location>
        <begin position="164"/>
        <end position="176"/>
    </location>
</feature>
<dbReference type="PROSITE" id="PS00134">
    <property type="entry name" value="TRYPSIN_HIS"/>
    <property type="match status" value="1"/>
</dbReference>
<accession>A0A146LPF0</accession>